<keyword evidence="2" id="KW-1185">Reference proteome</keyword>
<name>A0ABU2EM54_9BURK</name>
<dbReference type="Pfam" id="PF04393">
    <property type="entry name" value="DUF535"/>
    <property type="match status" value="1"/>
</dbReference>
<evidence type="ECO:0000313" key="1">
    <source>
        <dbReference type="EMBL" id="MDR9848858.1"/>
    </source>
</evidence>
<dbReference type="InterPro" id="IPR007488">
    <property type="entry name" value="DUF535"/>
</dbReference>
<dbReference type="PANTHER" id="PTHR38785">
    <property type="entry name" value="HOMOLOG OF VIRK"/>
    <property type="match status" value="1"/>
</dbReference>
<dbReference type="Proteomes" id="UP001246576">
    <property type="component" value="Unassembled WGS sequence"/>
</dbReference>
<comment type="caution">
    <text evidence="1">The sequence shown here is derived from an EMBL/GenBank/DDBJ whole genome shotgun (WGS) entry which is preliminary data.</text>
</comment>
<reference evidence="1" key="1">
    <citation type="submission" date="2023-09" db="EMBL/GenBank/DDBJ databases">
        <title>Description of first Herbaspirillum huttiense subsp. nephrolepsisexaltata and Herbaspirillum huttiense subsp. lycopersicon.</title>
        <authorList>
            <person name="Poudel M."/>
            <person name="Sharma A."/>
            <person name="Goss E."/>
            <person name="Tapia J.H."/>
            <person name="Harmon C.M."/>
            <person name="Jones J.B."/>
        </authorList>
    </citation>
    <scope>NUCLEOTIDE SEQUENCE</scope>
    <source>
        <strain evidence="1">SE1</strain>
    </source>
</reference>
<protein>
    <submittedName>
        <fullName evidence="1">VirK/YbjX family protein</fullName>
    </submittedName>
</protein>
<dbReference type="RefSeq" id="WP_310839948.1">
    <property type="nucleotide sequence ID" value="NZ_JAVLSJ010000005.1"/>
</dbReference>
<sequence length="372" mass="41155">MSFITVPHTPGPYGLLLDIQEPLLACLSLLLLAVACYLLVPGVARCVQLVRASTGAARPSPAWNAAVPARLRAARPSAPLSLLSAPDQPRAPLSRLARQIKLRARGLLAPRQTRQWLDFWNLTATHAALAVATPRLLHKIYRPYQSLRLRRPQRLEILTSHYDFVIRRGLAPLVLQASQQQIPIGQFQGKSGQDYEVRLAAINSLDHEGELALHLYRGQDHLFSTAFTLCRQGNGWIVRIGCLQGSGGADSREQIRRATRDLFGLRPKALMIRMVRAIGAGHGFSRVLLVSNGNRVASRHGKRGRVHADYDAFWQELGAARRSDGDYELPCEETAPDLQSLPSRKRAEARQRLALTQAVTQQVRGALVRTGT</sequence>
<evidence type="ECO:0000313" key="2">
    <source>
        <dbReference type="Proteomes" id="UP001246576"/>
    </source>
</evidence>
<organism evidence="1 2">
    <name type="scientific">Herbaspirillum huttiense subsp. lycopersici</name>
    <dbReference type="NCBI Taxonomy" id="3074428"/>
    <lineage>
        <taxon>Bacteria</taxon>
        <taxon>Pseudomonadati</taxon>
        <taxon>Pseudomonadota</taxon>
        <taxon>Betaproteobacteria</taxon>
        <taxon>Burkholderiales</taxon>
        <taxon>Oxalobacteraceae</taxon>
        <taxon>Herbaspirillum</taxon>
    </lineage>
</organism>
<accession>A0ABU2EM54</accession>
<dbReference type="PANTHER" id="PTHR38785:SF1">
    <property type="entry name" value="HOMOLOG OF VIRK"/>
    <property type="match status" value="1"/>
</dbReference>
<dbReference type="EMBL" id="JAVLSJ010000005">
    <property type="protein sequence ID" value="MDR9848858.1"/>
    <property type="molecule type" value="Genomic_DNA"/>
</dbReference>
<gene>
    <name evidence="1" type="ORF">RI048_11565</name>
</gene>
<proteinExistence type="predicted"/>